<dbReference type="InterPro" id="IPR025714">
    <property type="entry name" value="Methyltranfer_dom"/>
</dbReference>
<dbReference type="SUPFAM" id="SSF53335">
    <property type="entry name" value="S-adenosyl-L-methionine-dependent methyltransferases"/>
    <property type="match status" value="1"/>
</dbReference>
<evidence type="ECO:0000313" key="3">
    <source>
        <dbReference type="Proteomes" id="UP001152888"/>
    </source>
</evidence>
<name>A0A9P0PGT8_ACAOB</name>
<reference evidence="2" key="1">
    <citation type="submission" date="2022-03" db="EMBL/GenBank/DDBJ databases">
        <authorList>
            <person name="Sayadi A."/>
        </authorList>
    </citation>
    <scope>NUCLEOTIDE SEQUENCE</scope>
</reference>
<dbReference type="Gene3D" id="3.40.50.150">
    <property type="entry name" value="Vaccinia Virus protein VP39"/>
    <property type="match status" value="1"/>
</dbReference>
<protein>
    <recommendedName>
        <fullName evidence="1">Methyltransferase domain-containing protein</fullName>
    </recommendedName>
</protein>
<evidence type="ECO:0000259" key="1">
    <source>
        <dbReference type="Pfam" id="PF13679"/>
    </source>
</evidence>
<dbReference type="Proteomes" id="UP001152888">
    <property type="component" value="Unassembled WGS sequence"/>
</dbReference>
<dbReference type="FunFam" id="3.40.50.150:FF:000725">
    <property type="entry name" value="Glutathione S-transferase, C-terminal domain-containing"/>
    <property type="match status" value="1"/>
</dbReference>
<proteinExistence type="predicted"/>
<dbReference type="PANTHER" id="PTHR13369">
    <property type="match status" value="1"/>
</dbReference>
<dbReference type="GO" id="GO:0005737">
    <property type="term" value="C:cytoplasm"/>
    <property type="evidence" value="ECO:0007669"/>
    <property type="project" value="TreeGrafter"/>
</dbReference>
<dbReference type="OrthoDB" id="206598at2759"/>
<dbReference type="AlphaFoldDB" id="A0A9P0PGT8"/>
<sequence length="558" mass="62567">MAALFINAYQTSRNKPETLSFDIETLITIFVYQLSTSKVELHVKPIYEVPEEPLISCSTKHIKYQTGSLIPKLATFCKWPVLVLENHIIAGVCSVSRQLLKLSNKNDIKALLGFKEACLAACSESSIWTRFCEVDIVCMIKKVLKQENMNGVFHIPEEVVRFEYHLSKPVKMHNIYKAARQKNNDKGLTSSIPKEELNLEHDFGEGTAMTLADVILYPGFKIFFTITPRELIKSKLPLTAKWLSRMDNNGLPELCFNLPACKIGIKEMVLPEFQKQSLYTSDPARYKPQKRIYTKQIDIDNVLKSFDQTSTNTFIPYGHEINFNWSKIPLEASPNGGALPEKRANRKCEQLENLAKAVIKMAGDKQQTIVDFCSGSGHVGILIAVLLPKCRVFLVENKEQSLSRARDRIASLGLNNVTIVQSNLDYFIGSFDIGVALHACGVATDLVVDKCLSSKAHFVVCPCCYGGIKNCVGVSYPRSATYRDLGITHEDYLVLAHSADQTHGEDNGKTKQGYFCMDLVDTDRKKYAESCGYDVHLGKLQPTHCTNKNNLLVGIYKN</sequence>
<keyword evidence="3" id="KW-1185">Reference proteome</keyword>
<dbReference type="InterPro" id="IPR029063">
    <property type="entry name" value="SAM-dependent_MTases_sf"/>
</dbReference>
<feature type="domain" description="Methyltransferase" evidence="1">
    <location>
        <begin position="346"/>
        <end position="469"/>
    </location>
</feature>
<comment type="caution">
    <text evidence="2">The sequence shown here is derived from an EMBL/GenBank/DDBJ whole genome shotgun (WGS) entry which is preliminary data.</text>
</comment>
<dbReference type="CDD" id="cd02440">
    <property type="entry name" value="AdoMet_MTases"/>
    <property type="match status" value="1"/>
</dbReference>
<organism evidence="2 3">
    <name type="scientific">Acanthoscelides obtectus</name>
    <name type="common">Bean weevil</name>
    <name type="synonym">Bruchus obtectus</name>
    <dbReference type="NCBI Taxonomy" id="200917"/>
    <lineage>
        <taxon>Eukaryota</taxon>
        <taxon>Metazoa</taxon>
        <taxon>Ecdysozoa</taxon>
        <taxon>Arthropoda</taxon>
        <taxon>Hexapoda</taxon>
        <taxon>Insecta</taxon>
        <taxon>Pterygota</taxon>
        <taxon>Neoptera</taxon>
        <taxon>Endopterygota</taxon>
        <taxon>Coleoptera</taxon>
        <taxon>Polyphaga</taxon>
        <taxon>Cucujiformia</taxon>
        <taxon>Chrysomeloidea</taxon>
        <taxon>Chrysomelidae</taxon>
        <taxon>Bruchinae</taxon>
        <taxon>Bruchini</taxon>
        <taxon>Acanthoscelides</taxon>
    </lineage>
</organism>
<dbReference type="PANTHER" id="PTHR13369:SF0">
    <property type="entry name" value="GLUTATHIONE S-TRANSFERASE C-TERMINAL DOMAIN-CONTAINING PROTEIN"/>
    <property type="match status" value="1"/>
</dbReference>
<dbReference type="Pfam" id="PF13679">
    <property type="entry name" value="Methyltransf_32"/>
    <property type="match status" value="1"/>
</dbReference>
<dbReference type="EMBL" id="CAKOFQ010006929">
    <property type="protein sequence ID" value="CAH1982946.1"/>
    <property type="molecule type" value="Genomic_DNA"/>
</dbReference>
<evidence type="ECO:0000313" key="2">
    <source>
        <dbReference type="EMBL" id="CAH1982946.1"/>
    </source>
</evidence>
<gene>
    <name evidence="2" type="ORF">ACAOBT_LOCUS15293</name>
</gene>
<accession>A0A9P0PGT8</accession>